<reference evidence="1" key="1">
    <citation type="submission" date="2022-06" db="EMBL/GenBank/DDBJ databases">
        <title>Aeoliella straminimaris, a novel planctomycete from sediments.</title>
        <authorList>
            <person name="Vitorino I.R."/>
            <person name="Lage O.M."/>
        </authorList>
    </citation>
    <scope>NUCLEOTIDE SEQUENCE</scope>
    <source>
        <strain evidence="1">ICT_H6.2</strain>
    </source>
</reference>
<comment type="caution">
    <text evidence="1">The sequence shown here is derived from an EMBL/GenBank/DDBJ whole genome shotgun (WGS) entry which is preliminary data.</text>
</comment>
<accession>A0A9X2F7H3</accession>
<protein>
    <recommendedName>
        <fullName evidence="3">Poly(3-hydroxyalkanoate) polymerase subunit PhaE</fullName>
    </recommendedName>
</protein>
<dbReference type="AlphaFoldDB" id="A0A9X2F7H3"/>
<gene>
    <name evidence="1" type="ORF">NG895_04990</name>
</gene>
<proteinExistence type="predicted"/>
<sequence>MSSNSETFNPFDPTGMLKDMRDASMDAWAKVMVDVVNTDAYADASGAMLDAWLVSSGPFRKAVEDTMKNTLASLNLPSRDEVTRLAERLTNIEVRLDDMDAKLDEVLSACRSSMDNSGN</sequence>
<evidence type="ECO:0000313" key="2">
    <source>
        <dbReference type="Proteomes" id="UP001155241"/>
    </source>
</evidence>
<name>A0A9X2F7H3_9BACT</name>
<dbReference type="EMBL" id="JAMXLR010000020">
    <property type="protein sequence ID" value="MCO6043254.1"/>
    <property type="molecule type" value="Genomic_DNA"/>
</dbReference>
<dbReference type="Proteomes" id="UP001155241">
    <property type="component" value="Unassembled WGS sequence"/>
</dbReference>
<dbReference type="RefSeq" id="WP_252851356.1">
    <property type="nucleotide sequence ID" value="NZ_JAMXLR010000020.1"/>
</dbReference>
<keyword evidence="2" id="KW-1185">Reference proteome</keyword>
<evidence type="ECO:0000313" key="1">
    <source>
        <dbReference type="EMBL" id="MCO6043254.1"/>
    </source>
</evidence>
<organism evidence="1 2">
    <name type="scientific">Aeoliella straminimaris</name>
    <dbReference type="NCBI Taxonomy" id="2954799"/>
    <lineage>
        <taxon>Bacteria</taxon>
        <taxon>Pseudomonadati</taxon>
        <taxon>Planctomycetota</taxon>
        <taxon>Planctomycetia</taxon>
        <taxon>Pirellulales</taxon>
        <taxon>Lacipirellulaceae</taxon>
        <taxon>Aeoliella</taxon>
    </lineage>
</organism>
<evidence type="ECO:0008006" key="3">
    <source>
        <dbReference type="Google" id="ProtNLM"/>
    </source>
</evidence>